<accession>A0ACC6P4Q9</accession>
<proteinExistence type="predicted"/>
<organism evidence="1 2">
    <name type="scientific">Amphibiibacter pelophylacis</name>
    <dbReference type="NCBI Taxonomy" id="1799477"/>
    <lineage>
        <taxon>Bacteria</taxon>
        <taxon>Pseudomonadati</taxon>
        <taxon>Pseudomonadota</taxon>
        <taxon>Betaproteobacteria</taxon>
        <taxon>Burkholderiales</taxon>
        <taxon>Sphaerotilaceae</taxon>
        <taxon>Amphibiibacter</taxon>
    </lineage>
</organism>
<comment type="caution">
    <text evidence="1">The sequence shown here is derived from an EMBL/GenBank/DDBJ whole genome shotgun (WGS) entry which is preliminary data.</text>
</comment>
<dbReference type="EMBL" id="JAWDIE010000021">
    <property type="protein sequence ID" value="MEJ7139196.1"/>
    <property type="molecule type" value="Genomic_DNA"/>
</dbReference>
<evidence type="ECO:0000313" key="2">
    <source>
        <dbReference type="Proteomes" id="UP001364695"/>
    </source>
</evidence>
<evidence type="ECO:0000313" key="1">
    <source>
        <dbReference type="EMBL" id="MEJ7139196.1"/>
    </source>
</evidence>
<gene>
    <name evidence="1" type="ORF">RV045_12265</name>
</gene>
<keyword evidence="2" id="KW-1185">Reference proteome</keyword>
<sequence>MNWLVVYRFIRKILIIGGAWLGAGIIWAVLLAGLARWLFGLGEQNSILWVGLPVLIAFFPFCIFILPRHLEKAGIL</sequence>
<protein>
    <submittedName>
        <fullName evidence="1">Uncharacterized protein</fullName>
    </submittedName>
</protein>
<reference evidence="1" key="1">
    <citation type="submission" date="2023-10" db="EMBL/GenBank/DDBJ databases">
        <title>Amphibacter perezi, gen. nov., sp. nov. a novel taxa of the family Comamonadaceae, class Betaproteobacteria isolated from the skin microbiota of Pelophylax perezi from different populations.</title>
        <authorList>
            <person name="Costa S."/>
            <person name="Proenca D.N."/>
            <person name="Lopes I."/>
            <person name="Morais P.V."/>
        </authorList>
    </citation>
    <scope>NUCLEOTIDE SEQUENCE</scope>
    <source>
        <strain evidence="1">SL12-8</strain>
    </source>
</reference>
<name>A0ACC6P4Q9_9BURK</name>
<dbReference type="Proteomes" id="UP001364695">
    <property type="component" value="Unassembled WGS sequence"/>
</dbReference>